<organism evidence="2 3">
    <name type="scientific">Pontibacter korlensis</name>
    <dbReference type="NCBI Taxonomy" id="400092"/>
    <lineage>
        <taxon>Bacteria</taxon>
        <taxon>Pseudomonadati</taxon>
        <taxon>Bacteroidota</taxon>
        <taxon>Cytophagia</taxon>
        <taxon>Cytophagales</taxon>
        <taxon>Hymenobacteraceae</taxon>
        <taxon>Pontibacter</taxon>
    </lineage>
</organism>
<evidence type="ECO:0000313" key="2">
    <source>
        <dbReference type="EMBL" id="AKD03292.1"/>
    </source>
</evidence>
<dbReference type="AlphaFoldDB" id="A0A0E3UWC6"/>
<evidence type="ECO:0000259" key="1">
    <source>
        <dbReference type="PROSITE" id="PS51301"/>
    </source>
</evidence>
<dbReference type="PATRIC" id="fig|400092.3.peg.2053"/>
<protein>
    <recommendedName>
        <fullName evidence="1">KilA-N domain-containing protein</fullName>
    </recommendedName>
</protein>
<accession>A0A0E3UWC6</accession>
<gene>
    <name evidence="2" type="ORF">PKOR_09350</name>
</gene>
<dbReference type="HOGENOM" id="CLU_1546227_0_0_10"/>
<sequence length="173" mass="20103">MSLAVVDLRRVQTLVFIIRLMPVLSPIIHIKRKEENMKSLGVQVYDSNYIGFYPDGDSRGLLLSLNEEQMVNATLMARDYPEKNINDFIEDKQVIAFMDRLSEETGSPVLVKEYWSSGYSIWMHRALAFKFAVWLTLDFELWLYNVTEKILLADIDYPDTEPLVEQSSDQIDD</sequence>
<dbReference type="Pfam" id="PF04383">
    <property type="entry name" value="KilA-N"/>
    <property type="match status" value="1"/>
</dbReference>
<dbReference type="Proteomes" id="UP000033109">
    <property type="component" value="Chromosome"/>
</dbReference>
<dbReference type="PROSITE" id="PS51301">
    <property type="entry name" value="KILA_N"/>
    <property type="match status" value="1"/>
</dbReference>
<dbReference type="EMBL" id="CP009621">
    <property type="protein sequence ID" value="AKD03292.1"/>
    <property type="molecule type" value="Genomic_DNA"/>
</dbReference>
<dbReference type="InterPro" id="IPR017880">
    <property type="entry name" value="KilA_N"/>
</dbReference>
<dbReference type="KEGG" id="pko:PKOR_09350"/>
<keyword evidence="3" id="KW-1185">Reference proteome</keyword>
<name>A0A0E3UWC6_9BACT</name>
<evidence type="ECO:0000313" key="3">
    <source>
        <dbReference type="Proteomes" id="UP000033109"/>
    </source>
</evidence>
<dbReference type="InterPro" id="IPR018004">
    <property type="entry name" value="KilA/APSES_HTH"/>
</dbReference>
<reference evidence="2 3" key="1">
    <citation type="journal article" date="2015" name="Sci. Rep.">
        <title>Unraveling adaptation of Pontibacter korlensis to radiation and infertility in desert through complete genome and comparative transcriptomic analysis.</title>
        <authorList>
            <person name="Dai J."/>
            <person name="Dai W."/>
            <person name="Qiu C."/>
            <person name="Yang Z."/>
            <person name="Zhang Y."/>
            <person name="Zhou M."/>
            <person name="Zhang L."/>
            <person name="Fang C."/>
            <person name="Gao Q."/>
            <person name="Yang Q."/>
            <person name="Li X."/>
            <person name="Wang Z."/>
            <person name="Wang Z."/>
            <person name="Jia Z."/>
            <person name="Chen X."/>
        </authorList>
    </citation>
    <scope>NUCLEOTIDE SEQUENCE [LARGE SCALE GENOMIC DNA]</scope>
    <source>
        <strain evidence="2 3">X14-1T</strain>
    </source>
</reference>
<dbReference type="OrthoDB" id="9810290at2"/>
<feature type="domain" description="KilA-N" evidence="1">
    <location>
        <begin position="51"/>
        <end position="150"/>
    </location>
</feature>
<dbReference type="RefSeq" id="WP_046310324.1">
    <property type="nucleotide sequence ID" value="NZ_CBCSCY010000053.1"/>
</dbReference>
<proteinExistence type="predicted"/>